<dbReference type="InterPro" id="IPR037278">
    <property type="entry name" value="ARFGAP/RecO"/>
</dbReference>
<dbReference type="GO" id="GO:0006302">
    <property type="term" value="P:double-strand break repair"/>
    <property type="evidence" value="ECO:0007669"/>
    <property type="project" value="TreeGrafter"/>
</dbReference>
<evidence type="ECO:0000256" key="2">
    <source>
        <dbReference type="ARBA" id="ARBA00021310"/>
    </source>
</evidence>
<evidence type="ECO:0000256" key="5">
    <source>
        <dbReference type="ARBA" id="ARBA00023204"/>
    </source>
</evidence>
<evidence type="ECO:0000313" key="10">
    <source>
        <dbReference type="Proteomes" id="UP000178885"/>
    </source>
</evidence>
<dbReference type="GO" id="GO:0006310">
    <property type="term" value="P:DNA recombination"/>
    <property type="evidence" value="ECO:0007669"/>
    <property type="project" value="UniProtKB-UniRule"/>
</dbReference>
<evidence type="ECO:0000256" key="6">
    <source>
        <dbReference type="ARBA" id="ARBA00033409"/>
    </source>
</evidence>
<reference evidence="9 10" key="1">
    <citation type="journal article" date="2016" name="Nat. Commun.">
        <title>Thousands of microbial genomes shed light on interconnected biogeochemical processes in an aquifer system.</title>
        <authorList>
            <person name="Anantharaman K."/>
            <person name="Brown C.T."/>
            <person name="Hug L.A."/>
            <person name="Sharon I."/>
            <person name="Castelle C.J."/>
            <person name="Probst A.J."/>
            <person name="Thomas B.C."/>
            <person name="Singh A."/>
            <person name="Wilkins M.J."/>
            <person name="Karaoz U."/>
            <person name="Brodie E.L."/>
            <person name="Williams K.H."/>
            <person name="Hubbard S.S."/>
            <person name="Banfield J.F."/>
        </authorList>
    </citation>
    <scope>NUCLEOTIDE SEQUENCE [LARGE SCALE GENOMIC DNA]</scope>
</reference>
<evidence type="ECO:0000256" key="4">
    <source>
        <dbReference type="ARBA" id="ARBA00023172"/>
    </source>
</evidence>
<evidence type="ECO:0000259" key="8">
    <source>
        <dbReference type="Pfam" id="PF11967"/>
    </source>
</evidence>
<comment type="function">
    <text evidence="7">Involved in DNA repair and RecF pathway recombination.</text>
</comment>
<dbReference type="InterPro" id="IPR012340">
    <property type="entry name" value="NA-bd_OB-fold"/>
</dbReference>
<dbReference type="Gene3D" id="1.20.1440.120">
    <property type="entry name" value="Recombination protein O, C-terminal domain"/>
    <property type="match status" value="1"/>
</dbReference>
<dbReference type="Proteomes" id="UP000178885">
    <property type="component" value="Unassembled WGS sequence"/>
</dbReference>
<dbReference type="Gene3D" id="2.40.50.140">
    <property type="entry name" value="Nucleic acid-binding proteins"/>
    <property type="match status" value="1"/>
</dbReference>
<proteinExistence type="inferred from homology"/>
<sequence length="251" mass="27809">MRVHGESGFILHSRHYSETSLLLEVFSRHYGRLGLIAKGARRPANRVRGRLNPFQPLLLGWSGRGELPVLTAAEPEDAGIELHGPALYCGFYLNELLLRLLHRHDPHEALYDVYRASITALRSDVSNEAALRVFEKRLLAEVGYGLVLDRDIADNSPLAADAVYEYILDRGPARIAEPELNLRPRGVRMRGTSLIALANDALADPAALREVKQLTRAALARHLGDKPLHSRKLFSSAVPAHRKDGAREANG</sequence>
<comment type="similarity">
    <text evidence="1 7">Belongs to the RecO family.</text>
</comment>
<dbReference type="STRING" id="1817760.A2151_04535"/>
<dbReference type="PANTHER" id="PTHR33991">
    <property type="entry name" value="DNA REPAIR PROTEIN RECO"/>
    <property type="match status" value="1"/>
</dbReference>
<evidence type="ECO:0000313" key="9">
    <source>
        <dbReference type="EMBL" id="OGI45950.1"/>
    </source>
</evidence>
<feature type="domain" description="DNA replication/recombination mediator RecO N-terminal" evidence="8">
    <location>
        <begin position="1"/>
        <end position="75"/>
    </location>
</feature>
<dbReference type="Pfam" id="PF11967">
    <property type="entry name" value="RecO_N"/>
    <property type="match status" value="1"/>
</dbReference>
<keyword evidence="4 7" id="KW-0233">DNA recombination</keyword>
<protein>
    <recommendedName>
        <fullName evidence="2 7">DNA repair protein RecO</fullName>
    </recommendedName>
    <alternativeName>
        <fullName evidence="6 7">Recombination protein O</fullName>
    </alternativeName>
</protein>
<accession>A0A1F6TLD2</accession>
<dbReference type="NCBIfam" id="TIGR00613">
    <property type="entry name" value="reco"/>
    <property type="match status" value="1"/>
</dbReference>
<evidence type="ECO:0000256" key="1">
    <source>
        <dbReference type="ARBA" id="ARBA00007452"/>
    </source>
</evidence>
<dbReference type="HAMAP" id="MF_00201">
    <property type="entry name" value="RecO"/>
    <property type="match status" value="1"/>
</dbReference>
<evidence type="ECO:0000256" key="7">
    <source>
        <dbReference type="HAMAP-Rule" id="MF_00201"/>
    </source>
</evidence>
<comment type="caution">
    <text evidence="9">The sequence shown here is derived from an EMBL/GenBank/DDBJ whole genome shotgun (WGS) entry which is preliminary data.</text>
</comment>
<dbReference type="AlphaFoldDB" id="A0A1F6TLD2"/>
<keyword evidence="3 7" id="KW-0227">DNA damage</keyword>
<dbReference type="PANTHER" id="PTHR33991:SF1">
    <property type="entry name" value="DNA REPAIR PROTEIN RECO"/>
    <property type="match status" value="1"/>
</dbReference>
<dbReference type="SUPFAM" id="SSF57863">
    <property type="entry name" value="ArfGap/RecO-like zinc finger"/>
    <property type="match status" value="1"/>
</dbReference>
<dbReference type="InterPro" id="IPR003717">
    <property type="entry name" value="RecO"/>
</dbReference>
<dbReference type="Pfam" id="PF02565">
    <property type="entry name" value="RecO_C"/>
    <property type="match status" value="1"/>
</dbReference>
<dbReference type="SUPFAM" id="SSF50249">
    <property type="entry name" value="Nucleic acid-binding proteins"/>
    <property type="match status" value="1"/>
</dbReference>
<dbReference type="InterPro" id="IPR042242">
    <property type="entry name" value="RecO_C"/>
</dbReference>
<name>A0A1F6TLD2_9PROT</name>
<keyword evidence="5 7" id="KW-0234">DNA repair</keyword>
<organism evidence="9 10">
    <name type="scientific">Candidatus Muproteobacteria bacterium RBG_16_65_34</name>
    <dbReference type="NCBI Taxonomy" id="1817760"/>
    <lineage>
        <taxon>Bacteria</taxon>
        <taxon>Pseudomonadati</taxon>
        <taxon>Pseudomonadota</taxon>
        <taxon>Candidatus Muproteobacteria</taxon>
    </lineage>
</organism>
<evidence type="ECO:0000256" key="3">
    <source>
        <dbReference type="ARBA" id="ARBA00022763"/>
    </source>
</evidence>
<dbReference type="InterPro" id="IPR022572">
    <property type="entry name" value="DNA_rep/recomb_RecO_N"/>
</dbReference>
<dbReference type="GO" id="GO:0043590">
    <property type="term" value="C:bacterial nucleoid"/>
    <property type="evidence" value="ECO:0007669"/>
    <property type="project" value="TreeGrafter"/>
</dbReference>
<dbReference type="EMBL" id="MFSU01000091">
    <property type="protein sequence ID" value="OGI45950.1"/>
    <property type="molecule type" value="Genomic_DNA"/>
</dbReference>
<gene>
    <name evidence="7" type="primary">recO</name>
    <name evidence="9" type="ORF">A2151_04535</name>
</gene>